<dbReference type="CDD" id="cd01201">
    <property type="entry name" value="PH_BEACH"/>
    <property type="match status" value="1"/>
</dbReference>
<feature type="region of interest" description="Disordered" evidence="4">
    <location>
        <begin position="1"/>
        <end position="23"/>
    </location>
</feature>
<evidence type="ECO:0000259" key="6">
    <source>
        <dbReference type="PROSITE" id="PS51783"/>
    </source>
</evidence>
<accession>A0A8C4XID9</accession>
<dbReference type="SUPFAM" id="SSF49899">
    <property type="entry name" value="Concanavalin A-like lectins/glucanases"/>
    <property type="match status" value="1"/>
</dbReference>
<organism evidence="7 8">
    <name type="scientific">Erpetoichthys calabaricus</name>
    <name type="common">Rope fish</name>
    <name type="synonym">Calamoichthys calabaricus</name>
    <dbReference type="NCBI Taxonomy" id="27687"/>
    <lineage>
        <taxon>Eukaryota</taxon>
        <taxon>Metazoa</taxon>
        <taxon>Chordata</taxon>
        <taxon>Craniata</taxon>
        <taxon>Vertebrata</taxon>
        <taxon>Euteleostomi</taxon>
        <taxon>Actinopterygii</taxon>
        <taxon>Polypteriformes</taxon>
        <taxon>Polypteridae</taxon>
        <taxon>Erpetoichthys</taxon>
    </lineage>
</organism>
<evidence type="ECO:0000256" key="1">
    <source>
        <dbReference type="ARBA" id="ARBA00022574"/>
    </source>
</evidence>
<dbReference type="Pfam" id="PF23295">
    <property type="entry name" value="Arm_4"/>
    <property type="match status" value="1"/>
</dbReference>
<evidence type="ECO:0000259" key="5">
    <source>
        <dbReference type="PROSITE" id="PS50197"/>
    </source>
</evidence>
<dbReference type="InterPro" id="IPR001680">
    <property type="entry name" value="WD40_rpt"/>
</dbReference>
<dbReference type="FunFam" id="1.10.1540.10:FF:000002">
    <property type="entry name" value="WD repeat and FYVE domain containing 3"/>
    <property type="match status" value="1"/>
</dbReference>
<dbReference type="PANTHER" id="PTHR46108">
    <property type="entry name" value="BLUE CHEESE"/>
    <property type="match status" value="1"/>
</dbReference>
<feature type="domain" description="BEACH" evidence="5">
    <location>
        <begin position="2547"/>
        <end position="2841"/>
    </location>
</feature>
<dbReference type="InterPro" id="IPR000409">
    <property type="entry name" value="BEACH_dom"/>
</dbReference>
<dbReference type="Gene3D" id="2.130.10.10">
    <property type="entry name" value="YVTN repeat-like/Quinoprotein amine dehydrogenase"/>
    <property type="match status" value="1"/>
</dbReference>
<dbReference type="GeneTree" id="ENSGT00940000155684"/>
<dbReference type="CDD" id="cd06071">
    <property type="entry name" value="Beach"/>
    <property type="match status" value="1"/>
</dbReference>
<dbReference type="PROSITE" id="PS50294">
    <property type="entry name" value="WD_REPEATS_REGION"/>
    <property type="match status" value="1"/>
</dbReference>
<dbReference type="PROSITE" id="PS50082">
    <property type="entry name" value="WD_REPEATS_2"/>
    <property type="match status" value="1"/>
</dbReference>
<reference evidence="7" key="1">
    <citation type="submission" date="2021-06" db="EMBL/GenBank/DDBJ databases">
        <authorList>
            <consortium name="Wellcome Sanger Institute Data Sharing"/>
        </authorList>
    </citation>
    <scope>NUCLEOTIDE SEQUENCE [LARGE SCALE GENOMIC DNA]</scope>
</reference>
<evidence type="ECO:0000256" key="3">
    <source>
        <dbReference type="PROSITE-ProRule" id="PRU00221"/>
    </source>
</evidence>
<dbReference type="Pfam" id="PF02138">
    <property type="entry name" value="Beach"/>
    <property type="match status" value="1"/>
</dbReference>
<reference evidence="7" key="3">
    <citation type="submission" date="2025-09" db="UniProtKB">
        <authorList>
            <consortium name="Ensembl"/>
        </authorList>
    </citation>
    <scope>IDENTIFICATION</scope>
</reference>
<dbReference type="GO" id="GO:0019882">
    <property type="term" value="P:antigen processing and presentation"/>
    <property type="evidence" value="ECO:0007669"/>
    <property type="project" value="TreeGrafter"/>
</dbReference>
<dbReference type="InterPro" id="IPR036372">
    <property type="entry name" value="BEACH_dom_sf"/>
</dbReference>
<dbReference type="Gene3D" id="1.10.1540.10">
    <property type="entry name" value="BEACH domain"/>
    <property type="match status" value="1"/>
</dbReference>
<keyword evidence="1 3" id="KW-0853">WD repeat</keyword>
<feature type="repeat" description="WD" evidence="3">
    <location>
        <begin position="2987"/>
        <end position="3019"/>
    </location>
</feature>
<name>A0A8C4XID9_ERPCA</name>
<dbReference type="Proteomes" id="UP000694620">
    <property type="component" value="Chromosome 2"/>
</dbReference>
<keyword evidence="8" id="KW-1185">Reference proteome</keyword>
<dbReference type="Pfam" id="PF00400">
    <property type="entry name" value="WD40"/>
    <property type="match status" value="2"/>
</dbReference>
<dbReference type="Pfam" id="PF14844">
    <property type="entry name" value="PH_BEACH"/>
    <property type="match status" value="1"/>
</dbReference>
<dbReference type="PANTHER" id="PTHR46108:SF3">
    <property type="entry name" value="WD REPEAT- AND FYVE DOMAIN-CONTAINING PROTEIN 4"/>
    <property type="match status" value="1"/>
</dbReference>
<dbReference type="PROSITE" id="PS51783">
    <property type="entry name" value="PH_BEACH"/>
    <property type="match status" value="1"/>
</dbReference>
<dbReference type="InterPro" id="IPR023362">
    <property type="entry name" value="PH-BEACH_dom"/>
</dbReference>
<evidence type="ECO:0000313" key="8">
    <source>
        <dbReference type="Proteomes" id="UP000694620"/>
    </source>
</evidence>
<sequence>MELKQDSVGEFSSSSFTGDPQVKMDNEELAEITPRQGNEDVEVDIAEAQSRFRKQLMQYEKHKLNLSCDEWEEAFINLMQLFLKATEKMEGEEITTGLEKFAFEVSQEMVSTIQEKLFSKPAEEAQFALKQFLQRKEEVKLNKGWLLLKSIFILSSGNSVITSVITESGIPTILIKSLYLFAALPSRDENIQNTSVSSFQDLLTKTILQLCRSLNCVEEMVQTRELQCLIIAMTSLWDQCCASWRDSASLVLRAISKAQAMNTVKVLKDTNCIRICIQNLLKIINEVPAITLAQVAVSVFSFVKDSYSISPWLLTEFEHNDGYKVLQAILFRCDTEMNESNGKNIVDLLDFIASLTICGQSELKVAVCITSPQPTGFQFNPLTTTGSTVKNLSAYRILQTTFHQSENQYLCTEILSSVKKIWTWAKTNFFLLEWTLQSFSQLADCVYLKPTTVYSSFFDLLETVVFEFSYIPHETLKKVQNSIQEKCSLSFNCAALDSFYKLTMHNMLFIDIFSDSGLLELLLLELRKQAKVLRKAGVTDNKEILNNDDLSKELTRKMLKVVAALVLRSVKNVVFLRDKGMVPYIKIFLDDQLFRNSTLCILEQLSVVNPEEYMSTVIGALCTATEGELHLKRDLLQSLLLVLETPKGWCAFRTAGGFNGLLSLIMDMEGALSVHPSGLWATVDPEKTLHLILLTFQTIATAIHLDLANNYYFKVTGQYEKMAEALRLLGCFSQNENWSSNNSLPSGRTFFQFVSIAASRKGSVDQMPSCLQHCVKLLYCLDKISRGIYQNVTEISEISEETVNGLDVRLDDYDSQHNTESDLARYRKNAVELRHGQSGDLIYHPGAIHVMMTLIPLISCKEDTELAKDLQCALADRVQSIVKSERNRQIMCESGLLETILTHCQMALCNPADPFHLSVTRIFEKLASQAIGHNLLRKFLRIGDPLKCATGKQIQMGSSIKKESSMFVIHAAPSEEMRPKLQHKESVNDLKSKSAFSLLSVLDISPTDVQRMISLVSITSPRNFTMQKIASPPSFIEFDMSTNGYGCLFLPSLATVKGVNSDSVATGGHGIDCRAFPPATGLSFSIWFMVGKFSSISDAHPIRLFTVIRHMSRMSFHYVCLSVSISAPDNILVISTEEEIFQYLDMMEPDTSHSSSTPSCIHLMCSKLLTPDQWHHLTIVIAKDVKRTCRLTAYLNGNILGESKMHYIQPFPGQSVSMDPTSVTDVYGIIGTPLIWRKVSSLSWRLGPAYLFDEAISQETVKAIDKLGPNYIGNFQAVIYSENGNTESTPCRLIMEEKISFGLHAASSTVTTVTSIKNSFNEVDSRLIAHELGISSRDNATPVYLAKNLALHLSGTSRTIGAALVGDFGVRSFVSQMAANSFLFVGGPAVILGFVAMASDDSSMYTAMKVLLSVITTSPAFEREMSRIQGYKLLAFLLKFKSPLLSNRIFQLILSVAGTMELGCGSVAIQNCKAFEHVLCDFEIWKTAPDNLEYAVLTHFDDLLKSTSDGTRNAEIMHQLNLMEKLIFLLNEPNITCAKVKLIIDIIKQLLQRQFNLKDVLRIGLFLISTLLPTSLNENVIFPENVCNVQKQALSETPARTIWMRNQLLEMLLDFVGSNNSGITLKDKENMFMALGSDWLLLFLQSHLHSTTILLAIQIILCFLNNPNIKNKFQEGMAAGTWLENIIKELGKPVDPLKGYPALTEQTIYISPGFKVLQSLLCHHIHISQIYYLLAASFLGKITFEISPEQVNLDSVLQSLIEGIDEKEKVCLCVNMAVVLFGMVKAILSKSVTGTEESWENLCPGSIMKFFCLVHNIFPRDKLWSTPRFLEALADTIFPCSSQQVYLASSGQVSSVLSEDSCNQETVSIDYSPPGRKQVCNFMRILLMDSLINITAQKQHPYEVILEFFPEKTTQEQICSYQTEILEFLMDIIRMTCQEEGKTTHLTRGDDKKSISKQQGKIAILIENVALFSKKLVEKLYTEMFSTEPQNILIFITEQIVVVMEKAYSQRETLISILYNSLNRVILYFLSRSRQSLSDLQMLVNTLKVLQEQWDIIFATYNSNVNFITCLMHCLIQIKSGNDPDGFGWKVNKKNAKHFLFNFLPNKNVDTNIASEIPDAFAVQSELLYLLECTWNKMLSERRHTLEDTYKIDLSVKQGHTATGVSISEITPLWEETANKAWQQFVASQKKKLSKSKVPQLQSGRINAVSNTISTAMRTAYRKFDKESEGDIQVFLSCLDYYRKTGQDTFTTHFKCHMQKLQCDNSRSSTKWMMLENQLLHERGVFGPDKGVFLPLAWVLDPSEGPPHMRRKLRRYNFENVPQEGKTEHSTFCRGFYLKFNPVEETRGLTEGTGLISGQDMRQDVDENGLECNHLTFFPSLNEIFPSGDFSEQCTETQVILQELSEFEQINIKLSVAILKGHVIAEGVLMFGKADFYICENFTLSDSNNVFCKIHHPSSVRNSFICSLFNKAVPGETPTCCRYPFHEIKEIHYRRFLHQDNALEIFMTSGHSLFLVFQNKDQIAAFKRFCSAVPSLKGKGVTEAIINVRKHTMVEKTALQSWQKGELSNFEYIMYLNTSAGRTYNDLMQYPVFPWIIADYDSETLDLSNPKTFRDLSKPMGAQTEERRAKFIERYNEVENNDGDLSAQCHYCTHYSSAIIVASFLVRMEPFSKTFLALQGGSFDVADRMFHSVKKEWESASRDNMSDVRELIPEFFYLPDFLMNSNRLEFGCMQDGTSLGDVILPPWAKGDPTEFIRMHREALECDYVSAHLHEWIDLIFGYKQQGQAAVEAVNCCHPYFYGEQQDLDNMDDPLKKNTILGFISNFGQIPRQLFTKPHPPRTAVQKSNSAKETTSGFSPIGQAQPFFFNNLKPSAQPLKELFKGPVGQIVCGEKDMLVVEKNKLLIPPLWNTTFSWGFNDLSCAFGNYGIEKNFAISECLADWGQCLCAVCPSESTIVTAGTGSVVCIWDTLFGKDKLKHMKLRQVLYGHTDSVTCLAVSLTYSVIISGSLDRTCIIWDFYRLSYITQLPEHNAGLSAVAINDLTGDIASCAGGYLYLWNSKGQLIASINTSCEPEGEISCCCFAQKFEWDCYNIIVTGCADGIVRLWKTEYVKTQLQAHHEQPLSPGHSAAITPEKSGKSWERHLVLCRELNRSQVVSLRRYRNNPAITAVTMSRNCSVLLVGDAWGRVFSWSVDV</sequence>
<evidence type="ECO:0000256" key="2">
    <source>
        <dbReference type="ARBA" id="ARBA00022737"/>
    </source>
</evidence>
<dbReference type="InterPro" id="IPR056252">
    <property type="entry name" value="Alfy-like_Arm-like"/>
</dbReference>
<dbReference type="InterPro" id="IPR015943">
    <property type="entry name" value="WD40/YVTN_repeat-like_dom_sf"/>
</dbReference>
<dbReference type="InterPro" id="IPR011993">
    <property type="entry name" value="PH-like_dom_sf"/>
</dbReference>
<dbReference type="SUPFAM" id="SSF81837">
    <property type="entry name" value="BEACH domain"/>
    <property type="match status" value="1"/>
</dbReference>
<dbReference type="SUPFAM" id="SSF50978">
    <property type="entry name" value="WD40 repeat-like"/>
    <property type="match status" value="1"/>
</dbReference>
<dbReference type="Ensembl" id="ENSECRT00000033863.1">
    <property type="protein sequence ID" value="ENSECRP00000033138.1"/>
    <property type="gene ID" value="ENSECRG00000022435.1"/>
</dbReference>
<evidence type="ECO:0000256" key="4">
    <source>
        <dbReference type="SAM" id="MobiDB-lite"/>
    </source>
</evidence>
<dbReference type="InterPro" id="IPR013320">
    <property type="entry name" value="ConA-like_dom_sf"/>
</dbReference>
<evidence type="ECO:0000313" key="7">
    <source>
        <dbReference type="Ensembl" id="ENSECRP00000033138.1"/>
    </source>
</evidence>
<dbReference type="SUPFAM" id="SSF50729">
    <property type="entry name" value="PH domain-like"/>
    <property type="match status" value="1"/>
</dbReference>
<dbReference type="InterPro" id="IPR051944">
    <property type="entry name" value="BEACH_domain_protein"/>
</dbReference>
<dbReference type="SMART" id="SM00320">
    <property type="entry name" value="WD40"/>
    <property type="match status" value="5"/>
</dbReference>
<feature type="domain" description="BEACH-type PH" evidence="6">
    <location>
        <begin position="2405"/>
        <end position="2530"/>
    </location>
</feature>
<reference evidence="7" key="2">
    <citation type="submission" date="2025-08" db="UniProtKB">
        <authorList>
            <consortium name="Ensembl"/>
        </authorList>
    </citation>
    <scope>IDENTIFICATION</scope>
</reference>
<dbReference type="Gene3D" id="2.30.29.30">
    <property type="entry name" value="Pleckstrin-homology domain (PH domain)/Phosphotyrosine-binding domain (PTB)"/>
    <property type="match status" value="1"/>
</dbReference>
<dbReference type="PROSITE" id="PS50197">
    <property type="entry name" value="BEACH"/>
    <property type="match status" value="1"/>
</dbReference>
<keyword evidence="2" id="KW-0677">Repeat</keyword>
<gene>
    <name evidence="7" type="primary">WDFY4</name>
</gene>
<dbReference type="InterPro" id="IPR036322">
    <property type="entry name" value="WD40_repeat_dom_sf"/>
</dbReference>
<proteinExistence type="predicted"/>
<dbReference type="SMART" id="SM01026">
    <property type="entry name" value="Beach"/>
    <property type="match status" value="1"/>
</dbReference>
<protein>
    <submittedName>
        <fullName evidence="7">WDFY family member 4</fullName>
    </submittedName>
</protein>